<name>A0AAD9HAK1_9PEZI</name>
<reference evidence="2" key="1">
    <citation type="submission" date="2021-06" db="EMBL/GenBank/DDBJ databases">
        <title>Comparative genomics, transcriptomics and evolutionary studies reveal genomic signatures of adaptation to plant cell wall in hemibiotrophic fungi.</title>
        <authorList>
            <consortium name="DOE Joint Genome Institute"/>
            <person name="Baroncelli R."/>
            <person name="Diaz J.F."/>
            <person name="Benocci T."/>
            <person name="Peng M."/>
            <person name="Battaglia E."/>
            <person name="Haridas S."/>
            <person name="Andreopoulos W."/>
            <person name="Labutti K."/>
            <person name="Pangilinan J."/>
            <person name="Floch G.L."/>
            <person name="Makela M.R."/>
            <person name="Henrissat B."/>
            <person name="Grigoriev I.V."/>
            <person name="Crouch J.A."/>
            <person name="De Vries R.P."/>
            <person name="Sukno S.A."/>
            <person name="Thon M.R."/>
        </authorList>
    </citation>
    <scope>NUCLEOTIDE SEQUENCE</scope>
    <source>
        <strain evidence="2">MAFF235873</strain>
    </source>
</reference>
<feature type="signal peptide" evidence="1">
    <location>
        <begin position="1"/>
        <end position="19"/>
    </location>
</feature>
<proteinExistence type="predicted"/>
<keyword evidence="1" id="KW-0732">Signal</keyword>
<dbReference type="Proteomes" id="UP001232148">
    <property type="component" value="Unassembled WGS sequence"/>
</dbReference>
<evidence type="ECO:0000256" key="1">
    <source>
        <dbReference type="SAM" id="SignalP"/>
    </source>
</evidence>
<evidence type="ECO:0000313" key="2">
    <source>
        <dbReference type="EMBL" id="KAK2024427.1"/>
    </source>
</evidence>
<evidence type="ECO:0000313" key="3">
    <source>
        <dbReference type="Proteomes" id="UP001232148"/>
    </source>
</evidence>
<dbReference type="EMBL" id="MU842965">
    <property type="protein sequence ID" value="KAK2024427.1"/>
    <property type="molecule type" value="Genomic_DNA"/>
</dbReference>
<organism evidence="2 3">
    <name type="scientific">Colletotrichum zoysiae</name>
    <dbReference type="NCBI Taxonomy" id="1216348"/>
    <lineage>
        <taxon>Eukaryota</taxon>
        <taxon>Fungi</taxon>
        <taxon>Dikarya</taxon>
        <taxon>Ascomycota</taxon>
        <taxon>Pezizomycotina</taxon>
        <taxon>Sordariomycetes</taxon>
        <taxon>Hypocreomycetidae</taxon>
        <taxon>Glomerellales</taxon>
        <taxon>Glomerellaceae</taxon>
        <taxon>Colletotrichum</taxon>
        <taxon>Colletotrichum graminicola species complex</taxon>
    </lineage>
</organism>
<keyword evidence="3" id="KW-1185">Reference proteome</keyword>
<sequence length="359" mass="40460">MRLLQVIVLTLHAVAVVEAAKVSWTLHKSCYRNKEDTADDNELAEAIIKSVNEAKAWANRAASKIGDSLIPFLFTSKTKSALVHLVGNSNYRDNAKEVRARLKKMEDLEGPVGRNADRQGRYYKSQAWVDLESKDDHFNNFVIVCRPEIPMVESPSGGPFDVPYDEVRKKYLFASHVLQEFLAQEESEALGGDWEKIPPPRTMALTQLDIKEADGLPEGGRKRVPEAIYFHPLWIKFQRSRNFGGWSEDDFAEVTRFDALEEFKRRGAAQNPAVDVRPVDRLLSRSFTANVLHELFHLTYFGQMLDANSGAYGWANNVKNNDRQNPDLYAIIGAVIELRNRDGKKYSVSAAGEVSPTSS</sequence>
<gene>
    <name evidence="2" type="ORF">LX32DRAFT_697166</name>
</gene>
<dbReference type="AlphaFoldDB" id="A0AAD9HAK1"/>
<comment type="caution">
    <text evidence="2">The sequence shown here is derived from an EMBL/GenBank/DDBJ whole genome shotgun (WGS) entry which is preliminary data.</text>
</comment>
<protein>
    <submittedName>
        <fullName evidence="2">Uncharacterized protein</fullName>
    </submittedName>
</protein>
<feature type="chain" id="PRO_5041978296" evidence="1">
    <location>
        <begin position="20"/>
        <end position="359"/>
    </location>
</feature>
<accession>A0AAD9HAK1</accession>